<keyword evidence="4" id="KW-0479">Metal-binding</keyword>
<evidence type="ECO:0000313" key="8">
    <source>
        <dbReference type="EMBL" id="TLF52299.1"/>
    </source>
</evidence>
<dbReference type="EMBL" id="VBUI01000006">
    <property type="protein sequence ID" value="TLF52299.1"/>
    <property type="molecule type" value="Genomic_DNA"/>
</dbReference>
<keyword evidence="3" id="KW-0949">S-adenosyl-L-methionine</keyword>
<reference evidence="8 9" key="1">
    <citation type="journal article" date="2007" name="Int. J. Syst. Evol. Microbiol.">
        <title>Halomonas saccharevitans sp. nov., Halomonas arcis sp. nov. and Halomonas subterranea sp. nov., halophilic bacteria isolated from hypersaline environments of China.</title>
        <authorList>
            <person name="Xu X.W."/>
            <person name="Wu Y.H."/>
            <person name="Zhou Z."/>
            <person name="Wang C.S."/>
            <person name="Zhou Y.G."/>
            <person name="Zhang H.B."/>
            <person name="Wang Y."/>
            <person name="Wu M."/>
        </authorList>
    </citation>
    <scope>NUCLEOTIDE SEQUENCE [LARGE SCALE GENOMIC DNA]</scope>
    <source>
        <strain evidence="8 9">TBZ3</strain>
    </source>
</reference>
<sequence>MDAPREIRLPVAGLTRLTTLDFPGRLAGVVFLQGCPLRCGYCHNPQMLAPRRGETAEWAAVRDFLEARRGLLEGVVFSGGEPVMHRDLPAAVDEARAMGFAVGLHTAGAYPERLRTLLSRLDWVGLDVKGEASRVETIVGRPGIAPRLAHSLDVMLEGDVAFECRTTLHGRDFTLADVERLALTLAARGVRHYALQFARHDQCLDPRYAAPVPGGLPRVDLEGLVERLTPRFETLVLRD</sequence>
<dbReference type="InterPro" id="IPR013785">
    <property type="entry name" value="Aldolase_TIM"/>
</dbReference>
<dbReference type="GO" id="GO:0051539">
    <property type="term" value="F:4 iron, 4 sulfur cluster binding"/>
    <property type="evidence" value="ECO:0007669"/>
    <property type="project" value="UniProtKB-KW"/>
</dbReference>
<dbReference type="SFLD" id="SFLDG01094">
    <property type="entry name" value="Uncharacterised_Radical_SAM_Su"/>
    <property type="match status" value="1"/>
</dbReference>
<evidence type="ECO:0000256" key="6">
    <source>
        <dbReference type="ARBA" id="ARBA00023014"/>
    </source>
</evidence>
<accession>A0A5R8MJV7</accession>
<dbReference type="Pfam" id="PF04055">
    <property type="entry name" value="Radical_SAM"/>
    <property type="match status" value="1"/>
</dbReference>
<dbReference type="PANTHER" id="PTHR30352">
    <property type="entry name" value="PYRUVATE FORMATE-LYASE-ACTIVATING ENZYME"/>
    <property type="match status" value="1"/>
</dbReference>
<gene>
    <name evidence="8" type="ORF">FEI13_05375</name>
</gene>
<comment type="caution">
    <text evidence="8">The sequence shown here is derived from an EMBL/GenBank/DDBJ whole genome shotgun (WGS) entry which is preliminary data.</text>
</comment>
<dbReference type="Proteomes" id="UP000306973">
    <property type="component" value="Unassembled WGS sequence"/>
</dbReference>
<dbReference type="SFLD" id="SFLDS00029">
    <property type="entry name" value="Radical_SAM"/>
    <property type="match status" value="1"/>
</dbReference>
<evidence type="ECO:0000259" key="7">
    <source>
        <dbReference type="PROSITE" id="PS51918"/>
    </source>
</evidence>
<feature type="domain" description="Radical SAM core" evidence="7">
    <location>
        <begin position="21"/>
        <end position="231"/>
    </location>
</feature>
<dbReference type="AlphaFoldDB" id="A0A5R8MJV7"/>
<organism evidence="8 9">
    <name type="scientific">Halomonas urmiana</name>
    <dbReference type="NCBI Taxonomy" id="490901"/>
    <lineage>
        <taxon>Bacteria</taxon>
        <taxon>Pseudomonadati</taxon>
        <taxon>Pseudomonadota</taxon>
        <taxon>Gammaproteobacteria</taxon>
        <taxon>Oceanospirillales</taxon>
        <taxon>Halomonadaceae</taxon>
        <taxon>Halomonas</taxon>
    </lineage>
</organism>
<dbReference type="SUPFAM" id="SSF102114">
    <property type="entry name" value="Radical SAM enzymes"/>
    <property type="match status" value="1"/>
</dbReference>
<dbReference type="CDD" id="cd01335">
    <property type="entry name" value="Radical_SAM"/>
    <property type="match status" value="1"/>
</dbReference>
<evidence type="ECO:0000256" key="1">
    <source>
        <dbReference type="ARBA" id="ARBA00001966"/>
    </source>
</evidence>
<proteinExistence type="predicted"/>
<dbReference type="InterPro" id="IPR058240">
    <property type="entry name" value="rSAM_sf"/>
</dbReference>
<dbReference type="OrthoDB" id="9782387at2"/>
<keyword evidence="5" id="KW-0408">Iron</keyword>
<dbReference type="PANTHER" id="PTHR30352:SF13">
    <property type="entry name" value="GLYCYL-RADICAL ENZYME ACTIVATING ENZYME YJJW-RELATED"/>
    <property type="match status" value="1"/>
</dbReference>
<keyword evidence="6" id="KW-0411">Iron-sulfur</keyword>
<dbReference type="PROSITE" id="PS51918">
    <property type="entry name" value="RADICAL_SAM"/>
    <property type="match status" value="1"/>
</dbReference>
<evidence type="ECO:0000313" key="9">
    <source>
        <dbReference type="Proteomes" id="UP000306973"/>
    </source>
</evidence>
<dbReference type="NCBIfam" id="TIGR02495">
    <property type="entry name" value="NrdG2"/>
    <property type="match status" value="1"/>
</dbReference>
<evidence type="ECO:0000256" key="2">
    <source>
        <dbReference type="ARBA" id="ARBA00022485"/>
    </source>
</evidence>
<dbReference type="Gene3D" id="3.20.20.70">
    <property type="entry name" value="Aldolase class I"/>
    <property type="match status" value="1"/>
</dbReference>
<dbReference type="InterPro" id="IPR007197">
    <property type="entry name" value="rSAM"/>
</dbReference>
<protein>
    <submittedName>
        <fullName evidence="8">Anaerobic ribonucleoside-triphosphate reductase activating protein</fullName>
    </submittedName>
</protein>
<dbReference type="GO" id="GO:0003824">
    <property type="term" value="F:catalytic activity"/>
    <property type="evidence" value="ECO:0007669"/>
    <property type="project" value="InterPro"/>
</dbReference>
<evidence type="ECO:0000256" key="5">
    <source>
        <dbReference type="ARBA" id="ARBA00023004"/>
    </source>
</evidence>
<dbReference type="RefSeq" id="WP_138180121.1">
    <property type="nucleotide sequence ID" value="NZ_VBUI01000006.1"/>
</dbReference>
<keyword evidence="9" id="KW-1185">Reference proteome</keyword>
<dbReference type="InterPro" id="IPR012840">
    <property type="entry name" value="NrdG2"/>
</dbReference>
<name>A0A5R8MJV7_9GAMM</name>
<evidence type="ECO:0000256" key="4">
    <source>
        <dbReference type="ARBA" id="ARBA00022723"/>
    </source>
</evidence>
<comment type="cofactor">
    <cofactor evidence="1">
        <name>[4Fe-4S] cluster</name>
        <dbReference type="ChEBI" id="CHEBI:49883"/>
    </cofactor>
</comment>
<evidence type="ECO:0000256" key="3">
    <source>
        <dbReference type="ARBA" id="ARBA00022691"/>
    </source>
</evidence>
<dbReference type="GO" id="GO:0046872">
    <property type="term" value="F:metal ion binding"/>
    <property type="evidence" value="ECO:0007669"/>
    <property type="project" value="UniProtKB-KW"/>
</dbReference>
<dbReference type="InterPro" id="IPR034457">
    <property type="entry name" value="Organic_radical-activating"/>
</dbReference>
<keyword evidence="2" id="KW-0004">4Fe-4S</keyword>